<dbReference type="Proteomes" id="UP000186583">
    <property type="component" value="Unassembled WGS sequence"/>
</dbReference>
<dbReference type="OrthoDB" id="436496at2759"/>
<dbReference type="STRING" id="708187.A0A1Q8S794"/>
<feature type="region of interest" description="Disordered" evidence="1">
    <location>
        <begin position="413"/>
        <end position="459"/>
    </location>
</feature>
<evidence type="ECO:0000313" key="3">
    <source>
        <dbReference type="Proteomes" id="UP000186583"/>
    </source>
</evidence>
<feature type="compositionally biased region" description="Polar residues" evidence="1">
    <location>
        <begin position="427"/>
        <end position="450"/>
    </location>
</feature>
<dbReference type="EMBL" id="MPGH01000008">
    <property type="protein sequence ID" value="OLN97282.1"/>
    <property type="molecule type" value="Genomic_DNA"/>
</dbReference>
<accession>A0A1Q8S794</accession>
<feature type="compositionally biased region" description="Basic and acidic residues" evidence="1">
    <location>
        <begin position="15"/>
        <end position="25"/>
    </location>
</feature>
<proteinExistence type="predicted"/>
<feature type="region of interest" description="Disordered" evidence="1">
    <location>
        <begin position="1"/>
        <end position="46"/>
    </location>
</feature>
<gene>
    <name evidence="2" type="ORF">CCHL11_01213</name>
</gene>
<organism evidence="2 3">
    <name type="scientific">Colletotrichum chlorophyti</name>
    <dbReference type="NCBI Taxonomy" id="708187"/>
    <lineage>
        <taxon>Eukaryota</taxon>
        <taxon>Fungi</taxon>
        <taxon>Dikarya</taxon>
        <taxon>Ascomycota</taxon>
        <taxon>Pezizomycotina</taxon>
        <taxon>Sordariomycetes</taxon>
        <taxon>Hypocreomycetidae</taxon>
        <taxon>Glomerellales</taxon>
        <taxon>Glomerellaceae</taxon>
        <taxon>Colletotrichum</taxon>
    </lineage>
</organism>
<dbReference type="AlphaFoldDB" id="A0A1Q8S794"/>
<evidence type="ECO:0000313" key="2">
    <source>
        <dbReference type="EMBL" id="OLN97282.1"/>
    </source>
</evidence>
<reference evidence="2 3" key="1">
    <citation type="submission" date="2016-11" db="EMBL/GenBank/DDBJ databases">
        <title>Draft Genome Assembly of Colletotrichum chlorophyti a pathogen of herbaceous plants.</title>
        <authorList>
            <person name="Gan P."/>
            <person name="Narusaka M."/>
            <person name="Tsushima A."/>
            <person name="Narusaka Y."/>
            <person name="Takano Y."/>
            <person name="Shirasu K."/>
        </authorList>
    </citation>
    <scope>NUCLEOTIDE SEQUENCE [LARGE SCALE GENOMIC DNA]</scope>
    <source>
        <strain evidence="2 3">NTL11</strain>
    </source>
</reference>
<evidence type="ECO:0000256" key="1">
    <source>
        <dbReference type="SAM" id="MobiDB-lite"/>
    </source>
</evidence>
<name>A0A1Q8S794_9PEZI</name>
<protein>
    <submittedName>
        <fullName evidence="2">Uncharacterized protein</fullName>
    </submittedName>
</protein>
<keyword evidence="3" id="KW-1185">Reference proteome</keyword>
<comment type="caution">
    <text evidence="2">The sequence shown here is derived from an EMBL/GenBank/DDBJ whole genome shotgun (WGS) entry which is preliminary data.</text>
</comment>
<sequence>MPSLRGLDITIVRGPGEESMRELPHPDSSSIHLRGPHPTSPLSTISSLGTPEKCKPTTTVYIPSSPGAQFHVRYSINRPPPDTKYLYFTMTMNGRHVVSWGIQSHTIQDQYVSHAYYEPDSKWHYRDGGVTYRREGVERRFFRFTPWLEEAPAAMDGGLIDLKVFRSKGRRRRAPDLASFRSQDKYGITSPTGGLVDAPQDLTYYDWVLLDPTHSPYATFRFFYRAWEHLKALNIVPDLPTDQEHMNISNIPKTQEEALSRTSGMNRTTREPLTLDHSQEAMTFSFRSVEGSFFEEVAEYSDISNGKQSLGFAQKELHLAALAELAPPPPTHSNVPQPSKLSRDIRMASDTLRPLPVLPNSQPSLRRFSLESLRAPSVTSSLLPYVDESSSADEFELGVARQIMLPSLSQELDGGSMAARSPPTQPLAESSSSEYGITSLPTDKPNTFRSSRSEEDTVMTRGKYAPRGCGFSKSHINSTTQEMALVTENFGNTSISEGEWLKRSQSPLRRKEGRMKLNELGAQAMGEHY</sequence>